<dbReference type="AlphaFoldDB" id="A0A430AFQ8"/>
<evidence type="ECO:0000313" key="1">
    <source>
        <dbReference type="EMBL" id="RSU06562.1"/>
    </source>
</evidence>
<comment type="caution">
    <text evidence="1">The sequence shown here is derived from an EMBL/GenBank/DDBJ whole genome shotgun (WGS) entry which is preliminary data.</text>
</comment>
<dbReference type="SFLD" id="SFLDG01212">
    <property type="entry name" value="Phytoene_synthase_like"/>
    <property type="match status" value="1"/>
</dbReference>
<dbReference type="PANTHER" id="PTHR31480">
    <property type="entry name" value="BIFUNCTIONAL LYCOPENE CYCLASE/PHYTOENE SYNTHASE"/>
    <property type="match status" value="1"/>
</dbReference>
<dbReference type="InterPro" id="IPR008949">
    <property type="entry name" value="Isoprenoid_synthase_dom_sf"/>
</dbReference>
<dbReference type="GO" id="GO:0016114">
    <property type="term" value="P:terpenoid biosynthetic process"/>
    <property type="evidence" value="ECO:0007669"/>
    <property type="project" value="UniProtKB-ARBA"/>
</dbReference>
<dbReference type="OrthoDB" id="9787280at2"/>
<reference evidence="1 2" key="1">
    <citation type="submission" date="2017-05" db="EMBL/GenBank/DDBJ databases">
        <title>Vagococcus spp. assemblies.</title>
        <authorList>
            <person name="Gulvik C.A."/>
        </authorList>
    </citation>
    <scope>NUCLEOTIDE SEQUENCE [LARGE SCALE GENOMIC DNA]</scope>
    <source>
        <strain evidence="1 2">DSM 24756</strain>
    </source>
</reference>
<dbReference type="GO" id="GO:0051996">
    <property type="term" value="F:squalene synthase [NAD(P)H] activity"/>
    <property type="evidence" value="ECO:0007669"/>
    <property type="project" value="InterPro"/>
</dbReference>
<dbReference type="Proteomes" id="UP000288669">
    <property type="component" value="Unassembled WGS sequence"/>
</dbReference>
<dbReference type="InterPro" id="IPR044843">
    <property type="entry name" value="Trans_IPPS_bact-type"/>
</dbReference>
<evidence type="ECO:0008006" key="3">
    <source>
        <dbReference type="Google" id="ProtNLM"/>
    </source>
</evidence>
<proteinExistence type="predicted"/>
<dbReference type="SFLD" id="SFLDG01018">
    <property type="entry name" value="Squalene/Phytoene_Synthase_Lik"/>
    <property type="match status" value="1"/>
</dbReference>
<dbReference type="InterPro" id="IPR033904">
    <property type="entry name" value="Trans_IPPS_HH"/>
</dbReference>
<gene>
    <name evidence="1" type="ORF">CBF30_09965</name>
</gene>
<protein>
    <recommendedName>
        <fullName evidence="3">4,4'-diapophytoene synthase</fullName>
    </recommendedName>
</protein>
<dbReference type="Gene3D" id="1.10.600.10">
    <property type="entry name" value="Farnesyl Diphosphate Synthase"/>
    <property type="match status" value="1"/>
</dbReference>
<dbReference type="EMBL" id="NGJZ01000003">
    <property type="protein sequence ID" value="RSU06562.1"/>
    <property type="molecule type" value="Genomic_DNA"/>
</dbReference>
<dbReference type="InterPro" id="IPR002060">
    <property type="entry name" value="Squ/phyt_synthse"/>
</dbReference>
<dbReference type="SUPFAM" id="SSF48576">
    <property type="entry name" value="Terpenoid synthases"/>
    <property type="match status" value="1"/>
</dbReference>
<sequence>MIDNKKVAASYVHCEKIIKQHSASFSLVFGKLAKHKRDAIFSIYAFCRVLDDSVDIHKDPALLAQYEEKFTRMLDGEYLDEPIFIALAQTFQSFDMSATPFFQLIAGIRQDSQFRQPNTDQDLLEYCYRVAGTVGEMIIPILATKHHQILVNDAIDLGKAMQLTNILRDVGEDWEERRIYFSKTTMERFQVTSKDFSEVPSSEYIQMWEYYAKMSNDLYSSGLKNIHLFDCECQKIVWAAADVYHAILPVVRKNHYNCQKRAIVSKTEKLKILARISTKPKTR</sequence>
<evidence type="ECO:0000313" key="2">
    <source>
        <dbReference type="Proteomes" id="UP000288669"/>
    </source>
</evidence>
<name>A0A430AFQ8_9ENTE</name>
<accession>A0A430AFQ8</accession>
<dbReference type="CDD" id="cd00683">
    <property type="entry name" value="Trans_IPPS_HH"/>
    <property type="match status" value="1"/>
</dbReference>
<dbReference type="SFLD" id="SFLDS00005">
    <property type="entry name" value="Isoprenoid_Synthase_Type_I"/>
    <property type="match status" value="1"/>
</dbReference>
<organism evidence="1 2">
    <name type="scientific">Vagococcus entomophilus</name>
    <dbReference type="NCBI Taxonomy" id="1160095"/>
    <lineage>
        <taxon>Bacteria</taxon>
        <taxon>Bacillati</taxon>
        <taxon>Bacillota</taxon>
        <taxon>Bacilli</taxon>
        <taxon>Lactobacillales</taxon>
        <taxon>Enterococcaceae</taxon>
        <taxon>Vagococcus</taxon>
    </lineage>
</organism>
<keyword evidence="2" id="KW-1185">Reference proteome</keyword>
<dbReference type="Pfam" id="PF00494">
    <property type="entry name" value="SQS_PSY"/>
    <property type="match status" value="1"/>
</dbReference>
<dbReference type="RefSeq" id="WP_126826114.1">
    <property type="nucleotide sequence ID" value="NZ_JBHLWU010000001.1"/>
</dbReference>
<dbReference type="GO" id="GO:0004311">
    <property type="term" value="F:geranylgeranyl diphosphate synthase activity"/>
    <property type="evidence" value="ECO:0007669"/>
    <property type="project" value="InterPro"/>
</dbReference>